<comment type="similarity">
    <text evidence="3">Belongs to the Ycf2 family.</text>
</comment>
<dbReference type="EMBL" id="JAKOGI010000102">
    <property type="protein sequence ID" value="KAJ8444257.1"/>
    <property type="molecule type" value="Genomic_DNA"/>
</dbReference>
<name>A0A9Q1KKB0_9CARY</name>
<keyword evidence="8" id="KW-1185">Reference proteome</keyword>
<dbReference type="GO" id="GO:0009536">
    <property type="term" value="C:plastid"/>
    <property type="evidence" value="ECO:0007669"/>
    <property type="project" value="UniProtKB-SubCell"/>
</dbReference>
<dbReference type="OrthoDB" id="1653389at2759"/>
<accession>A0A9Q1KKB0</accession>
<keyword evidence="4" id="KW-0934">Plastid</keyword>
<keyword evidence="6" id="KW-0067">ATP-binding</keyword>
<comment type="subcellular location">
    <subcellularLocation>
        <location evidence="2">Plastid</location>
    </subcellularLocation>
</comment>
<comment type="function">
    <text evidence="1">Probable ATPase of unknown function. Its presence in a non-photosynthetic plant (Epifagus virginiana) and experiments in tobacco indicate that it has an essential function which is probably not related to photosynthesis.</text>
</comment>
<dbReference type="PANTHER" id="PTHR33078:SF100">
    <property type="entry name" value="PROTEIN YCF2"/>
    <property type="match status" value="1"/>
</dbReference>
<dbReference type="Proteomes" id="UP001153076">
    <property type="component" value="Unassembled WGS sequence"/>
</dbReference>
<dbReference type="AlphaFoldDB" id="A0A9Q1KKB0"/>
<protein>
    <submittedName>
        <fullName evidence="7">Uncharacterized protein</fullName>
    </submittedName>
</protein>
<evidence type="ECO:0000313" key="8">
    <source>
        <dbReference type="Proteomes" id="UP001153076"/>
    </source>
</evidence>
<evidence type="ECO:0000256" key="1">
    <source>
        <dbReference type="ARBA" id="ARBA00002329"/>
    </source>
</evidence>
<evidence type="ECO:0000256" key="2">
    <source>
        <dbReference type="ARBA" id="ARBA00004474"/>
    </source>
</evidence>
<evidence type="ECO:0000256" key="5">
    <source>
        <dbReference type="ARBA" id="ARBA00022741"/>
    </source>
</evidence>
<evidence type="ECO:0000256" key="3">
    <source>
        <dbReference type="ARBA" id="ARBA00009361"/>
    </source>
</evidence>
<comment type="caution">
    <text evidence="7">The sequence shown here is derived from an EMBL/GenBank/DDBJ whole genome shotgun (WGS) entry which is preliminary data.</text>
</comment>
<evidence type="ECO:0000256" key="6">
    <source>
        <dbReference type="ARBA" id="ARBA00022840"/>
    </source>
</evidence>
<dbReference type="GO" id="GO:0005524">
    <property type="term" value="F:ATP binding"/>
    <property type="evidence" value="ECO:0007669"/>
    <property type="project" value="UniProtKB-KW"/>
</dbReference>
<proteinExistence type="inferred from homology"/>
<evidence type="ECO:0000313" key="7">
    <source>
        <dbReference type="EMBL" id="KAJ8444257.1"/>
    </source>
</evidence>
<reference evidence="7" key="1">
    <citation type="submission" date="2022-04" db="EMBL/GenBank/DDBJ databases">
        <title>Carnegiea gigantea Genome sequencing and assembly v2.</title>
        <authorList>
            <person name="Copetti D."/>
            <person name="Sanderson M.J."/>
            <person name="Burquez A."/>
            <person name="Wojciechowski M.F."/>
        </authorList>
    </citation>
    <scope>NUCLEOTIDE SEQUENCE</scope>
    <source>
        <strain evidence="7">SGP5-SGP5p</strain>
        <tissue evidence="7">Aerial part</tissue>
    </source>
</reference>
<keyword evidence="5" id="KW-0547">Nucleotide-binding</keyword>
<gene>
    <name evidence="7" type="ORF">Cgig2_024583</name>
</gene>
<organism evidence="7 8">
    <name type="scientific">Carnegiea gigantea</name>
    <dbReference type="NCBI Taxonomy" id="171969"/>
    <lineage>
        <taxon>Eukaryota</taxon>
        <taxon>Viridiplantae</taxon>
        <taxon>Streptophyta</taxon>
        <taxon>Embryophyta</taxon>
        <taxon>Tracheophyta</taxon>
        <taxon>Spermatophyta</taxon>
        <taxon>Magnoliopsida</taxon>
        <taxon>eudicotyledons</taxon>
        <taxon>Gunneridae</taxon>
        <taxon>Pentapetalae</taxon>
        <taxon>Caryophyllales</taxon>
        <taxon>Cactineae</taxon>
        <taxon>Cactaceae</taxon>
        <taxon>Cactoideae</taxon>
        <taxon>Echinocereeae</taxon>
        <taxon>Carnegiea</taxon>
    </lineage>
</organism>
<sequence>MASCGLIYNDFALVRGLLEVEDALVGLLRIEKENDLIENGSWFILDRRSLYENSTSGLDEYASGLDEAFKSEVHEAFKSVVLTEYEEDLESEYYPQDLFDHIVWAPRIWNLLCFLFHSIIRTTELGFPYWARSLQDKWIIYDEDELQDSEFLQSGTLPYLARARSLNEQGFFALTRFIWDPTDPIYFLFEDEDELPVSVFSNQEFFADEEIGLLISKKQPSKYMKVSWFIHNQKEKDKHFELLIDSQRWIRSNSSLFQ</sequence>
<dbReference type="PANTHER" id="PTHR33078">
    <property type="entry name" value="PROTEIN YCF2-RELATED"/>
    <property type="match status" value="1"/>
</dbReference>
<evidence type="ECO:0000256" key="4">
    <source>
        <dbReference type="ARBA" id="ARBA00022640"/>
    </source>
</evidence>